<feature type="domain" description="Zn(2)-C6 fungal-type" evidence="7">
    <location>
        <begin position="11"/>
        <end position="40"/>
    </location>
</feature>
<evidence type="ECO:0000313" key="8">
    <source>
        <dbReference type="EMBL" id="EEU38140.1"/>
    </source>
</evidence>
<keyword evidence="5" id="KW-0804">Transcription</keyword>
<evidence type="ECO:0000313" key="9">
    <source>
        <dbReference type="Proteomes" id="UP000005206"/>
    </source>
</evidence>
<dbReference type="OrthoDB" id="3266505at2759"/>
<dbReference type="GO" id="GO:0045944">
    <property type="term" value="P:positive regulation of transcription by RNA polymerase II"/>
    <property type="evidence" value="ECO:0007669"/>
    <property type="project" value="TreeGrafter"/>
</dbReference>
<keyword evidence="3" id="KW-0805">Transcription regulation</keyword>
<dbReference type="CDD" id="cd00067">
    <property type="entry name" value="GAL4"/>
    <property type="match status" value="1"/>
</dbReference>
<comment type="subcellular location">
    <subcellularLocation>
        <location evidence="1">Nucleus</location>
    </subcellularLocation>
</comment>
<dbReference type="KEGG" id="nhe:NECHADRAFT_84417"/>
<dbReference type="PROSITE" id="PS50048">
    <property type="entry name" value="ZN2_CY6_FUNGAL_2"/>
    <property type="match status" value="1"/>
</dbReference>
<dbReference type="RefSeq" id="XP_003043853.1">
    <property type="nucleotide sequence ID" value="XM_003043807.1"/>
</dbReference>
<dbReference type="SUPFAM" id="SSF57701">
    <property type="entry name" value="Zn2/Cys6 DNA-binding domain"/>
    <property type="match status" value="1"/>
</dbReference>
<dbReference type="Pfam" id="PF04082">
    <property type="entry name" value="Fungal_trans"/>
    <property type="match status" value="1"/>
</dbReference>
<protein>
    <recommendedName>
        <fullName evidence="7">Zn(2)-C6 fungal-type domain-containing protein</fullName>
    </recommendedName>
</protein>
<dbReference type="PANTHER" id="PTHR47540">
    <property type="entry name" value="THIAMINE REPRESSIBLE GENES REGULATORY PROTEIN THI5"/>
    <property type="match status" value="1"/>
</dbReference>
<dbReference type="InterPro" id="IPR007219">
    <property type="entry name" value="XnlR_reg_dom"/>
</dbReference>
<organism evidence="8 9">
    <name type="scientific">Fusarium vanettenii (strain ATCC MYA-4622 / CBS 123669 / FGSC 9596 / NRRL 45880 / 77-13-4)</name>
    <name type="common">Fusarium solani subsp. pisi</name>
    <dbReference type="NCBI Taxonomy" id="660122"/>
    <lineage>
        <taxon>Eukaryota</taxon>
        <taxon>Fungi</taxon>
        <taxon>Dikarya</taxon>
        <taxon>Ascomycota</taxon>
        <taxon>Pezizomycotina</taxon>
        <taxon>Sordariomycetes</taxon>
        <taxon>Hypocreomycetidae</taxon>
        <taxon>Hypocreales</taxon>
        <taxon>Nectriaceae</taxon>
        <taxon>Fusarium</taxon>
        <taxon>Fusarium solani species complex</taxon>
        <taxon>Fusarium vanettenii</taxon>
    </lineage>
</organism>
<dbReference type="PANTHER" id="PTHR47540:SF6">
    <property type="entry name" value="ZN(II)2CYS6 TRANSCRIPTION FACTOR (EUROFUNG)"/>
    <property type="match status" value="1"/>
</dbReference>
<evidence type="ECO:0000256" key="3">
    <source>
        <dbReference type="ARBA" id="ARBA00023015"/>
    </source>
</evidence>
<dbReference type="HOGENOM" id="CLU_006926_5_0_1"/>
<dbReference type="GO" id="GO:0043565">
    <property type="term" value="F:sequence-specific DNA binding"/>
    <property type="evidence" value="ECO:0007669"/>
    <property type="project" value="TreeGrafter"/>
</dbReference>
<evidence type="ECO:0000256" key="2">
    <source>
        <dbReference type="ARBA" id="ARBA00022723"/>
    </source>
</evidence>
<evidence type="ECO:0000259" key="7">
    <source>
        <dbReference type="PROSITE" id="PS50048"/>
    </source>
</evidence>
<dbReference type="CDD" id="cd12148">
    <property type="entry name" value="fungal_TF_MHR"/>
    <property type="match status" value="1"/>
</dbReference>
<dbReference type="Gene3D" id="4.10.240.10">
    <property type="entry name" value="Zn(2)-C6 fungal-type DNA-binding domain"/>
    <property type="match status" value="1"/>
</dbReference>
<dbReference type="GeneID" id="9670020"/>
<dbReference type="InterPro" id="IPR036864">
    <property type="entry name" value="Zn2-C6_fun-type_DNA-bd_sf"/>
</dbReference>
<evidence type="ECO:0000256" key="1">
    <source>
        <dbReference type="ARBA" id="ARBA00004123"/>
    </source>
</evidence>
<dbReference type="SMART" id="SM00906">
    <property type="entry name" value="Fungal_trans"/>
    <property type="match status" value="1"/>
</dbReference>
<dbReference type="PROSITE" id="PS00463">
    <property type="entry name" value="ZN2_CY6_FUNGAL_1"/>
    <property type="match status" value="1"/>
</dbReference>
<dbReference type="Proteomes" id="UP000005206">
    <property type="component" value="Chromosome 9"/>
</dbReference>
<dbReference type="eggNOG" id="ENOG502RZ2S">
    <property type="taxonomic scope" value="Eukaryota"/>
</dbReference>
<dbReference type="EMBL" id="GG698919">
    <property type="protein sequence ID" value="EEU38140.1"/>
    <property type="molecule type" value="Genomic_DNA"/>
</dbReference>
<evidence type="ECO:0000256" key="6">
    <source>
        <dbReference type="ARBA" id="ARBA00023242"/>
    </source>
</evidence>
<reference evidence="8 9" key="1">
    <citation type="journal article" date="2009" name="PLoS Genet.">
        <title>The genome of Nectria haematococca: contribution of supernumerary chromosomes to gene expansion.</title>
        <authorList>
            <person name="Coleman J.J."/>
            <person name="Rounsley S.D."/>
            <person name="Rodriguez-Carres M."/>
            <person name="Kuo A."/>
            <person name="Wasmann C.C."/>
            <person name="Grimwood J."/>
            <person name="Schmutz J."/>
            <person name="Taga M."/>
            <person name="White G.J."/>
            <person name="Zhou S."/>
            <person name="Schwartz D.C."/>
            <person name="Freitag M."/>
            <person name="Ma L.J."/>
            <person name="Danchin E.G."/>
            <person name="Henrissat B."/>
            <person name="Coutinho P.M."/>
            <person name="Nelson D.R."/>
            <person name="Straney D."/>
            <person name="Napoli C.A."/>
            <person name="Barker B.M."/>
            <person name="Gribskov M."/>
            <person name="Rep M."/>
            <person name="Kroken S."/>
            <person name="Molnar I."/>
            <person name="Rensing C."/>
            <person name="Kennell J.C."/>
            <person name="Zamora J."/>
            <person name="Farman M.L."/>
            <person name="Selker E.U."/>
            <person name="Salamov A."/>
            <person name="Shapiro H."/>
            <person name="Pangilinan J."/>
            <person name="Lindquist E."/>
            <person name="Lamers C."/>
            <person name="Grigoriev I.V."/>
            <person name="Geiser D.M."/>
            <person name="Covert S.F."/>
            <person name="Temporini E."/>
            <person name="Vanetten H.D."/>
        </authorList>
    </citation>
    <scope>NUCLEOTIDE SEQUENCE [LARGE SCALE GENOMIC DNA]</scope>
    <source>
        <strain evidence="9">ATCC MYA-4622 / CBS 123669 / FGSC 9596 / NRRL 45880 / 77-13-4</strain>
    </source>
</reference>
<name>C7ZD19_FUSV7</name>
<keyword evidence="2" id="KW-0479">Metal-binding</keyword>
<keyword evidence="6" id="KW-0539">Nucleus</keyword>
<proteinExistence type="predicted"/>
<dbReference type="GO" id="GO:0008270">
    <property type="term" value="F:zinc ion binding"/>
    <property type="evidence" value="ECO:0007669"/>
    <property type="project" value="InterPro"/>
</dbReference>
<dbReference type="GO" id="GO:0006351">
    <property type="term" value="P:DNA-templated transcription"/>
    <property type="evidence" value="ECO:0007669"/>
    <property type="project" value="InterPro"/>
</dbReference>
<accession>C7ZD19</accession>
<evidence type="ECO:0000256" key="5">
    <source>
        <dbReference type="ARBA" id="ARBA00023163"/>
    </source>
</evidence>
<dbReference type="InterPro" id="IPR001138">
    <property type="entry name" value="Zn2Cys6_DnaBD"/>
</dbReference>
<evidence type="ECO:0000256" key="4">
    <source>
        <dbReference type="ARBA" id="ARBA00023125"/>
    </source>
</evidence>
<dbReference type="GO" id="GO:0005634">
    <property type="term" value="C:nucleus"/>
    <property type="evidence" value="ECO:0007669"/>
    <property type="project" value="UniProtKB-SubCell"/>
</dbReference>
<dbReference type="SMART" id="SM00066">
    <property type="entry name" value="GAL4"/>
    <property type="match status" value="1"/>
</dbReference>
<keyword evidence="4" id="KW-0238">DNA-binding</keyword>
<dbReference type="InterPro" id="IPR051711">
    <property type="entry name" value="Stress_Response_Reg"/>
</dbReference>
<keyword evidence="9" id="KW-1185">Reference proteome</keyword>
<dbReference type="Pfam" id="PF00172">
    <property type="entry name" value="Zn_clus"/>
    <property type="match status" value="1"/>
</dbReference>
<dbReference type="AlphaFoldDB" id="C7ZD19"/>
<dbReference type="GO" id="GO:0000981">
    <property type="term" value="F:DNA-binding transcription factor activity, RNA polymerase II-specific"/>
    <property type="evidence" value="ECO:0007669"/>
    <property type="project" value="InterPro"/>
</dbReference>
<dbReference type="VEuPathDB" id="FungiDB:NECHADRAFT_84417"/>
<gene>
    <name evidence="8" type="ORF">NECHADRAFT_84417</name>
</gene>
<dbReference type="InParanoid" id="C7ZD19"/>
<dbReference type="OMA" id="ISAINPW"/>
<sequence>MLRPKGRNITACYNCHRQKVKCSGEQPCQRCAARQKPCLYPKQDTIVPVPESYLQRIDRSLNELTEAIRNHTLDAGGKTADVSRSQTNVPSQQFEGRLARPVADAMIGNSTSEAFVLKLRETGSFARRSEDGFEAGPSLDHSSPHTQQGHARMRFDTFLPNITLQLPPYSYATQLMTRAEQEFGDYHTFLRKSFWKRFHATYNGDEYEANDRNWLCRLSLVLALAEANTTTRRPIQVTVDEGVVEAFPTPGVVALEQETAPILSAGVELFEQGLILLKVAYEEPTVDDVEALNLASHCSHILNRRMSAYSYAGQSIRIAHCLGLDRPASASLSNLEREHRKRVWWTAFCVDRAISTELGLRPAYVGVGEDPDYPSSNGLTAEEKEEFYDPDLLTAQIKLCEIKCAVVDTVSQLKSKDIAGPYQVLGQCLQRLDRCGREMPEKVFAGSDSSPSPPERRICASIALRFHQCYILLLRPVLLYQFTFLLRTEAVTTLSDELCTVNNICLHAARSNAFIMLENAQSGNLVNYGYWDSAHLFSCLSVLAIAGPMLSKHPNAFQCTRDDIARDAITHRKARNILVYMARAGNLASKRHLGMLEEVERDGVTLSAQPNPAPRPWNGTIATSETRNMEVDLGFEDWPRLMTIPDSESSVVDPFSIS</sequence>